<proteinExistence type="predicted"/>
<name>A0ABR0MLT5_GOSAR</name>
<dbReference type="PANTHER" id="PTHR46890:SF48">
    <property type="entry name" value="RNA-DIRECTED DNA POLYMERASE"/>
    <property type="match status" value="1"/>
</dbReference>
<accession>A0ABR0MLT5</accession>
<dbReference type="Proteomes" id="UP001358586">
    <property type="component" value="Chromosome 12"/>
</dbReference>
<dbReference type="PANTHER" id="PTHR46890">
    <property type="entry name" value="NON-LTR RETROLELEMENT REVERSE TRANSCRIPTASE-LIKE PROTEIN-RELATED"/>
    <property type="match status" value="1"/>
</dbReference>
<comment type="caution">
    <text evidence="1">The sequence shown here is derived from an EMBL/GenBank/DDBJ whole genome shotgun (WGS) entry which is preliminary data.</text>
</comment>
<dbReference type="InterPro" id="IPR052343">
    <property type="entry name" value="Retrotransposon-Effector_Assoc"/>
</dbReference>
<evidence type="ECO:0000313" key="2">
    <source>
        <dbReference type="Proteomes" id="UP001358586"/>
    </source>
</evidence>
<evidence type="ECO:0008006" key="3">
    <source>
        <dbReference type="Google" id="ProtNLM"/>
    </source>
</evidence>
<dbReference type="EMBL" id="JARKNE010000012">
    <property type="protein sequence ID" value="KAK5774957.1"/>
    <property type="molecule type" value="Genomic_DNA"/>
</dbReference>
<evidence type="ECO:0000313" key="1">
    <source>
        <dbReference type="EMBL" id="KAK5774957.1"/>
    </source>
</evidence>
<keyword evidence="2" id="KW-1185">Reference proteome</keyword>
<gene>
    <name evidence="1" type="ORF">PVK06_042821</name>
</gene>
<organism evidence="1 2">
    <name type="scientific">Gossypium arboreum</name>
    <name type="common">Tree cotton</name>
    <name type="synonym">Gossypium nanking</name>
    <dbReference type="NCBI Taxonomy" id="29729"/>
    <lineage>
        <taxon>Eukaryota</taxon>
        <taxon>Viridiplantae</taxon>
        <taxon>Streptophyta</taxon>
        <taxon>Embryophyta</taxon>
        <taxon>Tracheophyta</taxon>
        <taxon>Spermatophyta</taxon>
        <taxon>Magnoliopsida</taxon>
        <taxon>eudicotyledons</taxon>
        <taxon>Gunneridae</taxon>
        <taxon>Pentapetalae</taxon>
        <taxon>rosids</taxon>
        <taxon>malvids</taxon>
        <taxon>Malvales</taxon>
        <taxon>Malvaceae</taxon>
        <taxon>Malvoideae</taxon>
        <taxon>Gossypium</taxon>
    </lineage>
</organism>
<protein>
    <recommendedName>
        <fullName evidence="3">Reverse transcriptase</fullName>
    </recommendedName>
</protein>
<sequence length="114" mass="12932">MIRVKWAFLKEVMLRMGFTEEWVSLVLRCISTVSYVVTINGSRGNVFKPTRGLRQGDPLNHFLFLICSEGLSSLIRLTTKEGSIKGVKTSKRRPTISHLLFADDCILFGEVIEK</sequence>
<reference evidence="1 2" key="1">
    <citation type="submission" date="2023-03" db="EMBL/GenBank/DDBJ databases">
        <title>WGS of Gossypium arboreum.</title>
        <authorList>
            <person name="Yu D."/>
        </authorList>
    </citation>
    <scope>NUCLEOTIDE SEQUENCE [LARGE SCALE GENOMIC DNA]</scope>
    <source>
        <tissue evidence="1">Leaf</tissue>
    </source>
</reference>